<protein>
    <submittedName>
        <fullName evidence="2">Uncharacterized protein</fullName>
    </submittedName>
</protein>
<dbReference type="EMBL" id="MEKH01000003">
    <property type="protein sequence ID" value="ODO09694.1"/>
    <property type="molecule type" value="Genomic_DNA"/>
</dbReference>
<accession>A0A1E3K932</accession>
<dbReference type="AlphaFoldDB" id="A0A1E3K932"/>
<gene>
    <name evidence="2" type="ORF">I350_01908</name>
</gene>
<proteinExistence type="predicted"/>
<organism evidence="2 3">
    <name type="scientific">Cryptococcus amylolentus CBS 6273</name>
    <dbReference type="NCBI Taxonomy" id="1296118"/>
    <lineage>
        <taxon>Eukaryota</taxon>
        <taxon>Fungi</taxon>
        <taxon>Dikarya</taxon>
        <taxon>Basidiomycota</taxon>
        <taxon>Agaricomycotina</taxon>
        <taxon>Tremellomycetes</taxon>
        <taxon>Tremellales</taxon>
        <taxon>Cryptococcaceae</taxon>
        <taxon>Cryptococcus</taxon>
    </lineage>
</organism>
<dbReference type="Proteomes" id="UP000095149">
    <property type="component" value="Unassembled WGS sequence"/>
</dbReference>
<feature type="region of interest" description="Disordered" evidence="1">
    <location>
        <begin position="1"/>
        <end position="23"/>
    </location>
</feature>
<evidence type="ECO:0000313" key="3">
    <source>
        <dbReference type="Proteomes" id="UP000095149"/>
    </source>
</evidence>
<reference evidence="2 3" key="1">
    <citation type="submission" date="2016-06" db="EMBL/GenBank/DDBJ databases">
        <title>Evolution of pathogenesis and genome organization in the Tremellales.</title>
        <authorList>
            <person name="Cuomo C."/>
            <person name="Litvintseva A."/>
            <person name="Heitman J."/>
            <person name="Chen Y."/>
            <person name="Sun S."/>
            <person name="Springer D."/>
            <person name="Dromer F."/>
            <person name="Young S."/>
            <person name="Zeng Q."/>
            <person name="Chapman S."/>
            <person name="Gujja S."/>
            <person name="Saif S."/>
            <person name="Birren B."/>
        </authorList>
    </citation>
    <scope>NUCLEOTIDE SEQUENCE [LARGE SCALE GENOMIC DNA]</scope>
    <source>
        <strain evidence="2 3">CBS 6273</strain>
    </source>
</reference>
<comment type="caution">
    <text evidence="2">The sequence shown here is derived from an EMBL/GenBank/DDBJ whole genome shotgun (WGS) entry which is preliminary data.</text>
</comment>
<evidence type="ECO:0000313" key="2">
    <source>
        <dbReference type="EMBL" id="ODO09694.1"/>
    </source>
</evidence>
<sequence length="380" mass="41492">MPSPRCPLSPAPPTFSPGRENSTSHLLGTTLPATSLSVEIWSHLDATLALALVGSLSPNLASLFESIIVDHPSRAARTLWLKLEADYGTRSSYDLWNIAAATCSLAVCSLAVCSNPTGLDNFVKAYRSVLDAFAAEVNDGAPSPYEITRIEFGINVQHDFITVGCTTNDQKAIRQERQITANHTQAVRHLEFRSKVFMFANRGSDYAGETFPPGSDLGELVVPAILDGTGHLRRPWPKVVVRGPSLDPLSEDEEAHYEASFHSLQYLPDDVPSSVDFNIENCATPTVPRKTWRSLTAVPKSARKKGPQKAAEFLPSHPQFGTHRIQTRRTPVVPILSGPTIPRDSPASEEEHARTWGIHLVPKSVSGRNNFPERHGCPPA</sequence>
<evidence type="ECO:0000256" key="1">
    <source>
        <dbReference type="SAM" id="MobiDB-lite"/>
    </source>
</evidence>
<feature type="compositionally biased region" description="Pro residues" evidence="1">
    <location>
        <begin position="1"/>
        <end position="15"/>
    </location>
</feature>
<name>A0A1E3K932_9TREE</name>